<reference evidence="2" key="1">
    <citation type="journal article" date="2014" name="Int. J. Syst. Evol. Microbiol.">
        <title>Complete genome sequence of Corynebacterium casei LMG S-19264T (=DSM 44701T), isolated from a smear-ripened cheese.</title>
        <authorList>
            <consortium name="US DOE Joint Genome Institute (JGI-PGF)"/>
            <person name="Walter F."/>
            <person name="Albersmeier A."/>
            <person name="Kalinowski J."/>
            <person name="Ruckert C."/>
        </authorList>
    </citation>
    <scope>NUCLEOTIDE SEQUENCE</scope>
    <source>
        <strain evidence="2">JCM 17820</strain>
    </source>
</reference>
<name>A0A830GI79_9EURY</name>
<gene>
    <name evidence="2" type="ORF">GCM10009030_07790</name>
</gene>
<dbReference type="AlphaFoldDB" id="A0A830GI79"/>
<dbReference type="EMBL" id="BMOU01000001">
    <property type="protein sequence ID" value="GGN88262.1"/>
    <property type="molecule type" value="Genomic_DNA"/>
</dbReference>
<dbReference type="Gene3D" id="3.40.630.30">
    <property type="match status" value="1"/>
</dbReference>
<keyword evidence="3" id="KW-1185">Reference proteome</keyword>
<reference evidence="2" key="2">
    <citation type="submission" date="2020-09" db="EMBL/GenBank/DDBJ databases">
        <authorList>
            <person name="Sun Q."/>
            <person name="Ohkuma M."/>
        </authorList>
    </citation>
    <scope>NUCLEOTIDE SEQUENCE</scope>
    <source>
        <strain evidence="2">JCM 17820</strain>
    </source>
</reference>
<sequence>MTQERKMRVERLTLPEWGDALPSSGYEVFHLPAALSAIETHADGTLILFGGFKGQEPVGLLPIVETRRTVGRTLMSPPPGMNIPRLGPIVMPTSPKQRKRERVNKQFVEAVLDDLGATSALSLVRLLTPRQYGDPRPFQWADFDLSTQFTYVVDLADTDPDSVLESFSKSLRRDIRRGRESDVTVSVEGLGATREVFETTRKRYVDQNRGFPLTWAYVRDLVTGLDDRARAYVARDDEGSFISGVTVLYGPDAAYFWQGGARADHDGISVNSLVHWRVIEDVLTDPAFEDVTAYDLMGANTRRLCDYKGKFAGELVPYYAIETDSAAMNIAKSAFTAVTR</sequence>
<evidence type="ECO:0000259" key="1">
    <source>
        <dbReference type="Pfam" id="PF13480"/>
    </source>
</evidence>
<dbReference type="InterPro" id="IPR038740">
    <property type="entry name" value="BioF2-like_GNAT_dom"/>
</dbReference>
<comment type="caution">
    <text evidence="2">The sequence shown here is derived from an EMBL/GenBank/DDBJ whole genome shotgun (WGS) entry which is preliminary data.</text>
</comment>
<dbReference type="Proteomes" id="UP000605784">
    <property type="component" value="Unassembled WGS sequence"/>
</dbReference>
<dbReference type="SUPFAM" id="SSF55729">
    <property type="entry name" value="Acyl-CoA N-acyltransferases (Nat)"/>
    <property type="match status" value="1"/>
</dbReference>
<feature type="domain" description="BioF2-like acetyltransferase" evidence="1">
    <location>
        <begin position="166"/>
        <end position="308"/>
    </location>
</feature>
<organism evidence="2 3">
    <name type="scientific">Haloarcula pellucida</name>
    <dbReference type="NCBI Taxonomy" id="1427151"/>
    <lineage>
        <taxon>Archaea</taxon>
        <taxon>Methanobacteriati</taxon>
        <taxon>Methanobacteriota</taxon>
        <taxon>Stenosarchaea group</taxon>
        <taxon>Halobacteria</taxon>
        <taxon>Halobacteriales</taxon>
        <taxon>Haloarculaceae</taxon>
        <taxon>Haloarcula</taxon>
    </lineage>
</organism>
<evidence type="ECO:0000313" key="3">
    <source>
        <dbReference type="Proteomes" id="UP000605784"/>
    </source>
</evidence>
<dbReference type="Pfam" id="PF13480">
    <property type="entry name" value="Acetyltransf_6"/>
    <property type="match status" value="1"/>
</dbReference>
<proteinExistence type="predicted"/>
<evidence type="ECO:0000313" key="2">
    <source>
        <dbReference type="EMBL" id="GGN88262.1"/>
    </source>
</evidence>
<accession>A0A830GI79</accession>
<protein>
    <recommendedName>
        <fullName evidence="1">BioF2-like acetyltransferase domain-containing protein</fullName>
    </recommendedName>
</protein>
<dbReference type="InterPro" id="IPR016181">
    <property type="entry name" value="Acyl_CoA_acyltransferase"/>
</dbReference>